<reference evidence="2 3" key="2">
    <citation type="journal article" date="2012" name="Int. J. Syst. Evol. Microbiol.">
        <title>Magnetococcus marinus gen. nov., sp. nov., a marine, magnetotactic bacterium that represents a novel lineage (Magnetococcaceae fam. nov.; Magnetococcales ord. nov.) at the base of the Alphaproteobacteria.</title>
        <authorList>
            <person name="Bazylinski D.A."/>
            <person name="Williams T.J."/>
            <person name="Lefevre C.T."/>
            <person name="Berg R.J."/>
            <person name="Zhang C.L."/>
            <person name="Bowser S.S."/>
            <person name="Dean A.J."/>
            <person name="Beveridge T.J."/>
        </authorList>
    </citation>
    <scope>NUCLEOTIDE SEQUENCE [LARGE SCALE GENOMIC DNA]</scope>
    <source>
        <strain evidence="3">ATCC BAA-1437 / JCM 17883 / MC-1</strain>
    </source>
</reference>
<dbReference type="KEGG" id="mgm:Mmc1_3237"/>
<dbReference type="HOGENOM" id="CLU_2508781_0_0_5"/>
<dbReference type="RefSeq" id="WP_011714789.1">
    <property type="nucleotide sequence ID" value="NC_008576.1"/>
</dbReference>
<feature type="transmembrane region" description="Helical" evidence="1">
    <location>
        <begin position="60"/>
        <end position="79"/>
    </location>
</feature>
<keyword evidence="1" id="KW-0472">Membrane</keyword>
<organism evidence="2 3">
    <name type="scientific">Magnetococcus marinus (strain ATCC BAA-1437 / JCM 17883 / MC-1)</name>
    <dbReference type="NCBI Taxonomy" id="156889"/>
    <lineage>
        <taxon>Bacteria</taxon>
        <taxon>Pseudomonadati</taxon>
        <taxon>Pseudomonadota</taxon>
        <taxon>Magnetococcia</taxon>
        <taxon>Magnetococcales</taxon>
        <taxon>Magnetococcaceae</taxon>
        <taxon>Magnetococcus</taxon>
    </lineage>
</organism>
<keyword evidence="1" id="KW-1133">Transmembrane helix</keyword>
<evidence type="ECO:0000313" key="2">
    <source>
        <dbReference type="EMBL" id="ABK45727.1"/>
    </source>
</evidence>
<proteinExistence type="predicted"/>
<feature type="transmembrane region" description="Helical" evidence="1">
    <location>
        <begin position="35"/>
        <end position="54"/>
    </location>
</feature>
<feature type="transmembrane region" description="Helical" evidence="1">
    <location>
        <begin position="6"/>
        <end position="23"/>
    </location>
</feature>
<sequence length="85" mass="8948">MELKVLMVFATTVILHVHIIFTLSGRKADTSGSKAILIGMSTLWYAIAFSFMAQVSGVDLLMWCIPGGVLATAMAVLGGKSSTIG</sequence>
<evidence type="ECO:0000313" key="3">
    <source>
        <dbReference type="Proteomes" id="UP000002586"/>
    </source>
</evidence>
<protein>
    <submittedName>
        <fullName evidence="2">Uncharacterized protein</fullName>
    </submittedName>
</protein>
<keyword evidence="3" id="KW-1185">Reference proteome</keyword>
<gene>
    <name evidence="2" type="ordered locus">Mmc1_3237</name>
</gene>
<dbReference type="AlphaFoldDB" id="A0LCN4"/>
<name>A0LCN4_MAGMM</name>
<dbReference type="Proteomes" id="UP000002586">
    <property type="component" value="Chromosome"/>
</dbReference>
<keyword evidence="1" id="KW-0812">Transmembrane</keyword>
<reference evidence="3" key="1">
    <citation type="journal article" date="2009" name="Appl. Environ. Microbiol.">
        <title>Complete genome sequence of the chemolithoautotrophic marine magnetotactic coccus strain MC-1.</title>
        <authorList>
            <person name="Schubbe S."/>
            <person name="Williams T.J."/>
            <person name="Xie G."/>
            <person name="Kiss H.E."/>
            <person name="Brettin T.S."/>
            <person name="Martinez D."/>
            <person name="Ross C.A."/>
            <person name="Schuler D."/>
            <person name="Cox B.L."/>
            <person name="Nealson K.H."/>
            <person name="Bazylinski D.A."/>
        </authorList>
    </citation>
    <scope>NUCLEOTIDE SEQUENCE [LARGE SCALE GENOMIC DNA]</scope>
    <source>
        <strain evidence="3">ATCC BAA-1437 / JCM 17883 / MC-1</strain>
    </source>
</reference>
<evidence type="ECO:0000256" key="1">
    <source>
        <dbReference type="SAM" id="Phobius"/>
    </source>
</evidence>
<accession>A0LCN4</accession>
<dbReference type="EMBL" id="CP000471">
    <property type="protein sequence ID" value="ABK45727.1"/>
    <property type="molecule type" value="Genomic_DNA"/>
</dbReference>